<organism evidence="2 3">
    <name type="scientific">Trifolium pratense</name>
    <name type="common">Red clover</name>
    <dbReference type="NCBI Taxonomy" id="57577"/>
    <lineage>
        <taxon>Eukaryota</taxon>
        <taxon>Viridiplantae</taxon>
        <taxon>Streptophyta</taxon>
        <taxon>Embryophyta</taxon>
        <taxon>Tracheophyta</taxon>
        <taxon>Spermatophyta</taxon>
        <taxon>Magnoliopsida</taxon>
        <taxon>eudicotyledons</taxon>
        <taxon>Gunneridae</taxon>
        <taxon>Pentapetalae</taxon>
        <taxon>rosids</taxon>
        <taxon>fabids</taxon>
        <taxon>Fabales</taxon>
        <taxon>Fabaceae</taxon>
        <taxon>Papilionoideae</taxon>
        <taxon>50 kb inversion clade</taxon>
        <taxon>NPAAA clade</taxon>
        <taxon>Hologalegina</taxon>
        <taxon>IRL clade</taxon>
        <taxon>Trifolieae</taxon>
        <taxon>Trifolium</taxon>
    </lineage>
</organism>
<name>A0A2K3JVS0_TRIPR</name>
<protein>
    <recommendedName>
        <fullName evidence="1">PRMT5 oligomerisation domain-containing protein</fullName>
    </recommendedName>
</protein>
<comment type="caution">
    <text evidence="2">The sequence shown here is derived from an EMBL/GenBank/DDBJ whole genome shotgun (WGS) entry which is preliminary data.</text>
</comment>
<accession>A0A2K3JVS0</accession>
<dbReference type="Pfam" id="PF17286">
    <property type="entry name" value="PRMT5_C"/>
    <property type="match status" value="1"/>
</dbReference>
<reference evidence="2 3" key="2">
    <citation type="journal article" date="2017" name="Front. Plant Sci.">
        <title>Gene Classification and Mining of Molecular Markers Useful in Red Clover (Trifolium pratense) Breeding.</title>
        <authorList>
            <person name="Istvanek J."/>
            <person name="Dluhosova J."/>
            <person name="Dluhos P."/>
            <person name="Patkova L."/>
            <person name="Nedelnik J."/>
            <person name="Repkova J."/>
        </authorList>
    </citation>
    <scope>NUCLEOTIDE SEQUENCE [LARGE SCALE GENOMIC DNA]</scope>
    <source>
        <strain evidence="3">cv. Tatra</strain>
        <tissue evidence="2">Young leaves</tissue>
    </source>
</reference>
<dbReference type="Gene3D" id="2.70.160.11">
    <property type="entry name" value="Hnrnp arginine n-methyltransferase1"/>
    <property type="match status" value="1"/>
</dbReference>
<evidence type="ECO:0000259" key="1">
    <source>
        <dbReference type="Pfam" id="PF17286"/>
    </source>
</evidence>
<gene>
    <name evidence="2" type="ORF">L195_g059043</name>
</gene>
<evidence type="ECO:0000313" key="3">
    <source>
        <dbReference type="Proteomes" id="UP000236291"/>
    </source>
</evidence>
<feature type="domain" description="PRMT5 oligomerisation" evidence="1">
    <location>
        <begin position="1"/>
        <end position="31"/>
    </location>
</feature>
<dbReference type="AlphaFoldDB" id="A0A2K3JVS0"/>
<dbReference type="InterPro" id="IPR035248">
    <property type="entry name" value="PRMT5_C"/>
</dbReference>
<evidence type="ECO:0000313" key="2">
    <source>
        <dbReference type="EMBL" id="PNX58141.1"/>
    </source>
</evidence>
<dbReference type="Proteomes" id="UP000236291">
    <property type="component" value="Unassembled WGS sequence"/>
</dbReference>
<proteinExistence type="predicted"/>
<feature type="non-terminal residue" evidence="2">
    <location>
        <position position="1"/>
    </location>
</feature>
<dbReference type="EMBL" id="ASHM01126411">
    <property type="protein sequence ID" value="PNX58141.1"/>
    <property type="molecule type" value="Genomic_DNA"/>
</dbReference>
<sequence>GFAGYFNATLYKDVFLRTEPSTATPKLKTWY</sequence>
<reference evidence="2 3" key="1">
    <citation type="journal article" date="2014" name="Am. J. Bot.">
        <title>Genome assembly and annotation for red clover (Trifolium pratense; Fabaceae).</title>
        <authorList>
            <person name="Istvanek J."/>
            <person name="Jaros M."/>
            <person name="Krenek A."/>
            <person name="Repkova J."/>
        </authorList>
    </citation>
    <scope>NUCLEOTIDE SEQUENCE [LARGE SCALE GENOMIC DNA]</scope>
    <source>
        <strain evidence="3">cv. Tatra</strain>
        <tissue evidence="2">Young leaves</tissue>
    </source>
</reference>